<dbReference type="SUPFAM" id="SSF46689">
    <property type="entry name" value="Homeodomain-like"/>
    <property type="match status" value="1"/>
</dbReference>
<protein>
    <submittedName>
        <fullName evidence="5">AraC family transcriptional regulator</fullName>
    </submittedName>
</protein>
<evidence type="ECO:0000256" key="2">
    <source>
        <dbReference type="ARBA" id="ARBA00023125"/>
    </source>
</evidence>
<evidence type="ECO:0000256" key="1">
    <source>
        <dbReference type="ARBA" id="ARBA00023015"/>
    </source>
</evidence>
<dbReference type="PANTHER" id="PTHR46796">
    <property type="entry name" value="HTH-TYPE TRANSCRIPTIONAL ACTIVATOR RHAS-RELATED"/>
    <property type="match status" value="1"/>
</dbReference>
<keyword evidence="2" id="KW-0238">DNA-binding</keyword>
<keyword evidence="1" id="KW-0805">Transcription regulation</keyword>
<organism evidence="5 6">
    <name type="scientific">Carboxylicivirga linearis</name>
    <dbReference type="NCBI Taxonomy" id="1628157"/>
    <lineage>
        <taxon>Bacteria</taxon>
        <taxon>Pseudomonadati</taxon>
        <taxon>Bacteroidota</taxon>
        <taxon>Bacteroidia</taxon>
        <taxon>Marinilabiliales</taxon>
        <taxon>Marinilabiliaceae</taxon>
        <taxon>Carboxylicivirga</taxon>
    </lineage>
</organism>
<proteinExistence type="predicted"/>
<feature type="domain" description="HTH araC/xylS-type" evidence="4">
    <location>
        <begin position="154"/>
        <end position="254"/>
    </location>
</feature>
<dbReference type="Proteomes" id="UP000708576">
    <property type="component" value="Unassembled WGS sequence"/>
</dbReference>
<evidence type="ECO:0000256" key="3">
    <source>
        <dbReference type="ARBA" id="ARBA00023163"/>
    </source>
</evidence>
<name>A0ABS5K198_9BACT</name>
<dbReference type="PROSITE" id="PS01124">
    <property type="entry name" value="HTH_ARAC_FAMILY_2"/>
    <property type="match status" value="1"/>
</dbReference>
<dbReference type="InterPro" id="IPR018060">
    <property type="entry name" value="HTH_AraC"/>
</dbReference>
<dbReference type="InterPro" id="IPR050204">
    <property type="entry name" value="AraC_XylS_family_regulators"/>
</dbReference>
<dbReference type="Pfam" id="PF20240">
    <property type="entry name" value="DUF6597"/>
    <property type="match status" value="1"/>
</dbReference>
<evidence type="ECO:0000259" key="4">
    <source>
        <dbReference type="PROSITE" id="PS01124"/>
    </source>
</evidence>
<dbReference type="Gene3D" id="1.10.10.60">
    <property type="entry name" value="Homeodomain-like"/>
    <property type="match status" value="1"/>
</dbReference>
<keyword evidence="6" id="KW-1185">Reference proteome</keyword>
<reference evidence="5 6" key="1">
    <citation type="journal article" date="2015" name="Int. J. Syst. Evol. Microbiol.">
        <title>Carboxylicivirga linearis sp. nov., isolated from a sea cucumber culture pond.</title>
        <authorList>
            <person name="Wang F.Q."/>
            <person name="Zhou Y.X."/>
            <person name="Lin X.Z."/>
            <person name="Chen G.J."/>
            <person name="Du Z.J."/>
        </authorList>
    </citation>
    <scope>NUCLEOTIDE SEQUENCE [LARGE SCALE GENOMIC DNA]</scope>
    <source>
        <strain evidence="5 6">FB218</strain>
    </source>
</reference>
<gene>
    <name evidence="5" type="ORF">KEM10_21780</name>
</gene>
<dbReference type="Pfam" id="PF12833">
    <property type="entry name" value="HTH_18"/>
    <property type="match status" value="1"/>
</dbReference>
<dbReference type="InterPro" id="IPR009057">
    <property type="entry name" value="Homeodomain-like_sf"/>
</dbReference>
<evidence type="ECO:0000313" key="6">
    <source>
        <dbReference type="Proteomes" id="UP000708576"/>
    </source>
</evidence>
<evidence type="ECO:0000313" key="5">
    <source>
        <dbReference type="EMBL" id="MBS2100932.1"/>
    </source>
</evidence>
<comment type="caution">
    <text evidence="5">The sequence shown here is derived from an EMBL/GenBank/DDBJ whole genome shotgun (WGS) entry which is preliminary data.</text>
</comment>
<sequence length="257" mass="29616">MRYTILNPPLELKDFVSHFWISSTERNNKSRNTTENTTACSLANIIIGFKGSEENPSPAFTLFQGQTSFPKEIQISKNGFFKIFGIAIYPHTIYQLFNILASEVNNQSIPISSFWSTQENLLSEMIANSLVTPKCINILSNYLHTLLLNTKDKDQIVINAAKQIRQINGNLNIEKLSREFCLSQKQFSRRFKKHIGFTPKLYARIVRFESVFYNILKYSNFTQAAYASGYYDQSHFIQDFRVFTGYSPNKFFALSNS</sequence>
<dbReference type="SMART" id="SM00342">
    <property type="entry name" value="HTH_ARAC"/>
    <property type="match status" value="1"/>
</dbReference>
<keyword evidence="3" id="KW-0804">Transcription</keyword>
<dbReference type="RefSeq" id="WP_212219747.1">
    <property type="nucleotide sequence ID" value="NZ_JAGUCO010000033.1"/>
</dbReference>
<dbReference type="PANTHER" id="PTHR46796:SF13">
    <property type="entry name" value="HTH-TYPE TRANSCRIPTIONAL ACTIVATOR RHAS"/>
    <property type="match status" value="1"/>
</dbReference>
<accession>A0ABS5K198</accession>
<dbReference type="EMBL" id="JAGUCO010000033">
    <property type="protein sequence ID" value="MBS2100932.1"/>
    <property type="molecule type" value="Genomic_DNA"/>
</dbReference>
<dbReference type="InterPro" id="IPR046532">
    <property type="entry name" value="DUF6597"/>
</dbReference>